<sequence>MVFQNLATFPSESGDNFPFPLNLDGPFKLWVQPPRAGPPRLSLCVHLRGSRLREGYRARPACAGLLGVVVQPPGPRAGAPAAGPSRSEARVGWAVLGDAAMKVSWRPPYPRPPRRTPGELVTFKDVAVDFAQEEWEHLDASQSHLYGEVMLENYENLISLAGHLLSKPEMIFYFEQEDGVWMEEEMPRSSYSGVRDENDGILPWQTSPREKPYSCPQCGQDFRQLRNLLLHQQTHTGEKPSPYAGRGRAFRVRTADLNFPRLLPREKAYQCMESSRVSNSGSTLRRHRKDHMGKKPPTCEECGRDFSCSSNLSIHRRVHTGERPFRCQDCDKDFSRRAALQTHQNVHVGRKPHACEVCGWGFTLRSTLARHQQDRAGDKGYVCDTCGWGFSQRASLYLHQCVHTGERLFGVRPEGSSSAGARTWASTRGSTRESSPTGVGLVRGTSGTVQPSGATRGCTQGRSPIPVPCVGGGSVRESTCRRTRRCTVGRGFWDWALPNVRTAVVWKVPSRARRNARAWVLRYTAWQA</sequence>
<evidence type="ECO:0000256" key="5">
    <source>
        <dbReference type="ARBA" id="ARBA00022833"/>
    </source>
</evidence>
<dbReference type="InterPro" id="IPR050636">
    <property type="entry name" value="C2H2-ZF_domain-containing"/>
</dbReference>
<feature type="domain" description="C2H2-type" evidence="12">
    <location>
        <begin position="381"/>
        <end position="408"/>
    </location>
</feature>
<evidence type="ECO:0000256" key="10">
    <source>
        <dbReference type="PROSITE-ProRule" id="PRU00042"/>
    </source>
</evidence>
<keyword evidence="2" id="KW-0479">Metal-binding</keyword>
<evidence type="ECO:0000256" key="11">
    <source>
        <dbReference type="SAM" id="MobiDB-lite"/>
    </source>
</evidence>
<dbReference type="GO" id="GO:0003677">
    <property type="term" value="F:DNA binding"/>
    <property type="evidence" value="ECO:0007669"/>
    <property type="project" value="UniProtKB-KW"/>
</dbReference>
<dbReference type="InterPro" id="IPR036051">
    <property type="entry name" value="KRAB_dom_sf"/>
</dbReference>
<keyword evidence="3" id="KW-0677">Repeat</keyword>
<dbReference type="Pfam" id="PF01352">
    <property type="entry name" value="KRAB"/>
    <property type="match status" value="1"/>
</dbReference>
<dbReference type="Gene3D" id="3.30.160.60">
    <property type="entry name" value="Classic Zinc Finger"/>
    <property type="match status" value="5"/>
</dbReference>
<dbReference type="GO" id="GO:0006355">
    <property type="term" value="P:regulation of DNA-templated transcription"/>
    <property type="evidence" value="ECO:0007669"/>
    <property type="project" value="InterPro"/>
</dbReference>
<evidence type="ECO:0000259" key="13">
    <source>
        <dbReference type="PROSITE" id="PS50805"/>
    </source>
</evidence>
<feature type="domain" description="C2H2-type" evidence="12">
    <location>
        <begin position="213"/>
        <end position="240"/>
    </location>
</feature>
<dbReference type="FunFam" id="3.30.160.60:FF:000557">
    <property type="entry name" value="zinc finger and SCAN domain-containing protein 29"/>
    <property type="match status" value="1"/>
</dbReference>
<dbReference type="FunFam" id="3.30.160.60:FF:001450">
    <property type="entry name" value="zinc finger protein 774"/>
    <property type="match status" value="1"/>
</dbReference>
<evidence type="ECO:0000256" key="8">
    <source>
        <dbReference type="ARBA" id="ARBA00023163"/>
    </source>
</evidence>
<feature type="domain" description="C2H2-type" evidence="12">
    <location>
        <begin position="325"/>
        <end position="352"/>
    </location>
</feature>
<dbReference type="AlphaFoldDB" id="A0A7F8QKY6"/>
<feature type="domain" description="C2H2-type" evidence="12">
    <location>
        <begin position="297"/>
        <end position="324"/>
    </location>
</feature>
<dbReference type="FunFam" id="3.30.160.60:FF:000514">
    <property type="entry name" value="Uncharacterized protein"/>
    <property type="match status" value="1"/>
</dbReference>
<feature type="domain" description="C2H2-type" evidence="12">
    <location>
        <begin position="353"/>
        <end position="380"/>
    </location>
</feature>
<organism evidence="14 15">
    <name type="scientific">Leptonychotes weddellii</name>
    <name type="common">Weddell seal</name>
    <name type="synonym">Otaria weddellii</name>
    <dbReference type="NCBI Taxonomy" id="9713"/>
    <lineage>
        <taxon>Eukaryota</taxon>
        <taxon>Metazoa</taxon>
        <taxon>Chordata</taxon>
        <taxon>Craniata</taxon>
        <taxon>Vertebrata</taxon>
        <taxon>Euteleostomi</taxon>
        <taxon>Mammalia</taxon>
        <taxon>Eutheria</taxon>
        <taxon>Laurasiatheria</taxon>
        <taxon>Carnivora</taxon>
        <taxon>Caniformia</taxon>
        <taxon>Pinnipedia</taxon>
        <taxon>Phocidae</taxon>
        <taxon>Monachinae</taxon>
        <taxon>Lobodontini</taxon>
        <taxon>Leptonychotes</taxon>
    </lineage>
</organism>
<dbReference type="OrthoDB" id="40579at2759"/>
<keyword evidence="4 10" id="KW-0863">Zinc-finger</keyword>
<feature type="region of interest" description="Disordered" evidence="11">
    <location>
        <begin position="279"/>
        <end position="300"/>
    </location>
</feature>
<keyword evidence="7" id="KW-0238">DNA-binding</keyword>
<protein>
    <submittedName>
        <fullName evidence="15">Zinc finger protein 558-like</fullName>
    </submittedName>
</protein>
<evidence type="ECO:0000256" key="6">
    <source>
        <dbReference type="ARBA" id="ARBA00023015"/>
    </source>
</evidence>
<dbReference type="SMART" id="SM00349">
    <property type="entry name" value="KRAB"/>
    <property type="match status" value="1"/>
</dbReference>
<keyword evidence="9" id="KW-0539">Nucleus</keyword>
<dbReference type="SUPFAM" id="SSF109640">
    <property type="entry name" value="KRAB domain (Kruppel-associated box)"/>
    <property type="match status" value="1"/>
</dbReference>
<dbReference type="InterPro" id="IPR001909">
    <property type="entry name" value="KRAB"/>
</dbReference>
<dbReference type="SUPFAM" id="SSF57667">
    <property type="entry name" value="beta-beta-alpha zinc fingers"/>
    <property type="match status" value="4"/>
</dbReference>
<dbReference type="CDD" id="cd07765">
    <property type="entry name" value="KRAB_A-box"/>
    <property type="match status" value="1"/>
</dbReference>
<feature type="compositionally biased region" description="Basic residues" evidence="11">
    <location>
        <begin position="284"/>
        <end position="294"/>
    </location>
</feature>
<keyword evidence="8" id="KW-0804">Transcription</keyword>
<feature type="domain" description="C2H2-type" evidence="12">
    <location>
        <begin position="269"/>
        <end position="296"/>
    </location>
</feature>
<evidence type="ECO:0000256" key="2">
    <source>
        <dbReference type="ARBA" id="ARBA00022723"/>
    </source>
</evidence>
<proteinExistence type="predicted"/>
<name>A0A7F8QKY6_LEPWE</name>
<dbReference type="Proteomes" id="UP000245341">
    <property type="component" value="Unplaced"/>
</dbReference>
<dbReference type="FunFam" id="3.30.160.60:FF:002343">
    <property type="entry name" value="Zinc finger protein 33A"/>
    <property type="match status" value="1"/>
</dbReference>
<evidence type="ECO:0000259" key="12">
    <source>
        <dbReference type="PROSITE" id="PS50157"/>
    </source>
</evidence>
<dbReference type="PROSITE" id="PS50157">
    <property type="entry name" value="ZINC_FINGER_C2H2_2"/>
    <property type="match status" value="6"/>
</dbReference>
<dbReference type="KEGG" id="lww:102743571"/>
<evidence type="ECO:0000313" key="14">
    <source>
        <dbReference type="Proteomes" id="UP000245341"/>
    </source>
</evidence>
<evidence type="ECO:0000256" key="9">
    <source>
        <dbReference type="ARBA" id="ARBA00023242"/>
    </source>
</evidence>
<keyword evidence="5" id="KW-0862">Zinc</keyword>
<accession>A0A7F8QKY6</accession>
<dbReference type="RefSeq" id="XP_030881870.1">
    <property type="nucleotide sequence ID" value="XM_031026010.1"/>
</dbReference>
<comment type="subcellular location">
    <subcellularLocation>
        <location evidence="1">Nucleus</location>
    </subcellularLocation>
</comment>
<dbReference type="PANTHER" id="PTHR47772:SF12">
    <property type="entry name" value="RB-ASSOCIATED KRAB ZINC FINGER-RELATED"/>
    <property type="match status" value="1"/>
</dbReference>
<keyword evidence="6" id="KW-0805">Transcription regulation</keyword>
<feature type="compositionally biased region" description="Polar residues" evidence="11">
    <location>
        <begin position="445"/>
        <end position="460"/>
    </location>
</feature>
<dbReference type="PROSITE" id="PS00028">
    <property type="entry name" value="ZINC_FINGER_C2H2_1"/>
    <property type="match status" value="4"/>
</dbReference>
<evidence type="ECO:0000256" key="4">
    <source>
        <dbReference type="ARBA" id="ARBA00022771"/>
    </source>
</evidence>
<gene>
    <name evidence="15" type="primary">LOC102743571</name>
</gene>
<reference evidence="15" key="1">
    <citation type="submission" date="2025-08" db="UniProtKB">
        <authorList>
            <consortium name="RefSeq"/>
        </authorList>
    </citation>
    <scope>IDENTIFICATION</scope>
    <source>
        <tissue evidence="15">Liver</tissue>
    </source>
</reference>
<dbReference type="GeneID" id="102743571"/>
<dbReference type="Gene3D" id="6.10.140.140">
    <property type="match status" value="1"/>
</dbReference>
<keyword evidence="14" id="KW-1185">Reference proteome</keyword>
<dbReference type="GO" id="GO:0008270">
    <property type="term" value="F:zinc ion binding"/>
    <property type="evidence" value="ECO:0007669"/>
    <property type="project" value="UniProtKB-KW"/>
</dbReference>
<evidence type="ECO:0000256" key="3">
    <source>
        <dbReference type="ARBA" id="ARBA00022737"/>
    </source>
</evidence>
<dbReference type="InterPro" id="IPR013087">
    <property type="entry name" value="Znf_C2H2_type"/>
</dbReference>
<evidence type="ECO:0000313" key="15">
    <source>
        <dbReference type="RefSeq" id="XP_030881870.1"/>
    </source>
</evidence>
<evidence type="ECO:0000256" key="1">
    <source>
        <dbReference type="ARBA" id="ARBA00004123"/>
    </source>
</evidence>
<dbReference type="PANTHER" id="PTHR47772">
    <property type="entry name" value="ZINC FINGER PROTEIN 200"/>
    <property type="match status" value="1"/>
</dbReference>
<dbReference type="GO" id="GO:0005634">
    <property type="term" value="C:nucleus"/>
    <property type="evidence" value="ECO:0007669"/>
    <property type="project" value="UniProtKB-SubCell"/>
</dbReference>
<dbReference type="PROSITE" id="PS50805">
    <property type="entry name" value="KRAB"/>
    <property type="match status" value="1"/>
</dbReference>
<feature type="region of interest" description="Disordered" evidence="11">
    <location>
        <begin position="419"/>
        <end position="460"/>
    </location>
</feature>
<dbReference type="SMART" id="SM00355">
    <property type="entry name" value="ZnF_C2H2"/>
    <property type="match status" value="6"/>
</dbReference>
<dbReference type="InterPro" id="IPR036236">
    <property type="entry name" value="Znf_C2H2_sf"/>
</dbReference>
<feature type="domain" description="KRAB" evidence="13">
    <location>
        <begin position="121"/>
        <end position="193"/>
    </location>
</feature>
<evidence type="ECO:0000256" key="7">
    <source>
        <dbReference type="ARBA" id="ARBA00023125"/>
    </source>
</evidence>
<feature type="compositionally biased region" description="Polar residues" evidence="11">
    <location>
        <begin position="419"/>
        <end position="437"/>
    </location>
</feature>
<dbReference type="Pfam" id="PF00096">
    <property type="entry name" value="zf-C2H2"/>
    <property type="match status" value="5"/>
</dbReference>